<evidence type="ECO:0000313" key="3">
    <source>
        <dbReference type="Proteomes" id="UP000712281"/>
    </source>
</evidence>
<gene>
    <name evidence="2" type="ORF">F2Q68_00002362</name>
    <name evidence="1" type="ORF">F2Q68_00002363</name>
</gene>
<organism evidence="1 3">
    <name type="scientific">Brassica cretica</name>
    <name type="common">Mustard</name>
    <dbReference type="NCBI Taxonomy" id="69181"/>
    <lineage>
        <taxon>Eukaryota</taxon>
        <taxon>Viridiplantae</taxon>
        <taxon>Streptophyta</taxon>
        <taxon>Embryophyta</taxon>
        <taxon>Tracheophyta</taxon>
        <taxon>Spermatophyta</taxon>
        <taxon>Magnoliopsida</taxon>
        <taxon>eudicotyledons</taxon>
        <taxon>Gunneridae</taxon>
        <taxon>Pentapetalae</taxon>
        <taxon>rosids</taxon>
        <taxon>malvids</taxon>
        <taxon>Brassicales</taxon>
        <taxon>Brassicaceae</taxon>
        <taxon>Brassiceae</taxon>
        <taxon>Brassica</taxon>
    </lineage>
</organism>
<name>A0A8S9J920_BRACR</name>
<dbReference type="Proteomes" id="UP000712281">
    <property type="component" value="Unassembled WGS sequence"/>
</dbReference>
<comment type="caution">
    <text evidence="1">The sequence shown here is derived from an EMBL/GenBank/DDBJ whole genome shotgun (WGS) entry which is preliminary data.</text>
</comment>
<accession>A0A8S9J920</accession>
<dbReference type="EMBL" id="QGKW02001660">
    <property type="protein sequence ID" value="KAF2578496.1"/>
    <property type="molecule type" value="Genomic_DNA"/>
</dbReference>
<sequence length="50" mass="5902">MFRRKEQQRRRLNTGGMRSFLRCAATYIYDSFNRLLNTATARLDEDGTEA</sequence>
<reference evidence="1" key="1">
    <citation type="submission" date="2019-12" db="EMBL/GenBank/DDBJ databases">
        <title>Genome sequencing and annotation of Brassica cretica.</title>
        <authorList>
            <person name="Studholme D.J."/>
            <person name="Sarris P.F."/>
        </authorList>
    </citation>
    <scope>NUCLEOTIDE SEQUENCE</scope>
    <source>
        <strain evidence="1">PFS-001/15</strain>
        <tissue evidence="1">Leaf</tissue>
    </source>
</reference>
<evidence type="ECO:0000313" key="1">
    <source>
        <dbReference type="EMBL" id="KAF2578495.1"/>
    </source>
</evidence>
<proteinExistence type="predicted"/>
<evidence type="ECO:0000313" key="2">
    <source>
        <dbReference type="EMBL" id="KAF2578496.1"/>
    </source>
</evidence>
<dbReference type="AlphaFoldDB" id="A0A8S9J920"/>
<dbReference type="EMBL" id="QGKW02001660">
    <property type="protein sequence ID" value="KAF2578495.1"/>
    <property type="molecule type" value="Genomic_DNA"/>
</dbReference>
<protein>
    <submittedName>
        <fullName evidence="1">Uncharacterized protein</fullName>
    </submittedName>
</protein>